<dbReference type="OrthoDB" id="145213at2"/>
<dbReference type="SUPFAM" id="SSF53649">
    <property type="entry name" value="Alkaline phosphatase-like"/>
    <property type="match status" value="1"/>
</dbReference>
<dbReference type="EMBL" id="FNHH01000035">
    <property type="protein sequence ID" value="SDN03419.1"/>
    <property type="molecule type" value="Genomic_DNA"/>
</dbReference>
<gene>
    <name evidence="3" type="ORF">SAMN05421813_13513</name>
</gene>
<evidence type="ECO:0000313" key="4">
    <source>
        <dbReference type="Proteomes" id="UP000199226"/>
    </source>
</evidence>
<feature type="signal peptide" evidence="2">
    <location>
        <begin position="1"/>
        <end position="23"/>
    </location>
</feature>
<dbReference type="STRING" id="990371.SAMN05421813_13513"/>
<organism evidence="3 4">
    <name type="scientific">Daejeonella rubra</name>
    <dbReference type="NCBI Taxonomy" id="990371"/>
    <lineage>
        <taxon>Bacteria</taxon>
        <taxon>Pseudomonadati</taxon>
        <taxon>Bacteroidota</taxon>
        <taxon>Sphingobacteriia</taxon>
        <taxon>Sphingobacteriales</taxon>
        <taxon>Sphingobacteriaceae</taxon>
        <taxon>Daejeonella</taxon>
    </lineage>
</organism>
<protein>
    <submittedName>
        <fullName evidence="3">40-residue YVTN family beta-propeller repeat-containing protein</fullName>
    </submittedName>
</protein>
<reference evidence="4" key="1">
    <citation type="submission" date="2016-10" db="EMBL/GenBank/DDBJ databases">
        <authorList>
            <person name="Varghese N."/>
            <person name="Submissions S."/>
        </authorList>
    </citation>
    <scope>NUCLEOTIDE SEQUENCE [LARGE SCALE GENOMIC DNA]</scope>
    <source>
        <strain evidence="4">DSM 24536</strain>
    </source>
</reference>
<keyword evidence="4" id="KW-1185">Reference proteome</keyword>
<evidence type="ECO:0000313" key="3">
    <source>
        <dbReference type="EMBL" id="SDN03419.1"/>
    </source>
</evidence>
<dbReference type="Proteomes" id="UP000199226">
    <property type="component" value="Unassembled WGS sequence"/>
</dbReference>
<dbReference type="InterPro" id="IPR017850">
    <property type="entry name" value="Alkaline_phosphatase_core_sf"/>
</dbReference>
<dbReference type="Pfam" id="PF10282">
    <property type="entry name" value="Lactonase"/>
    <property type="match status" value="1"/>
</dbReference>
<dbReference type="NCBIfam" id="TIGR02276">
    <property type="entry name" value="beta_rpt_yvtn"/>
    <property type="match status" value="1"/>
</dbReference>
<dbReference type="RefSeq" id="WP_090706799.1">
    <property type="nucleotide sequence ID" value="NZ_FNHH01000035.1"/>
</dbReference>
<feature type="chain" id="PRO_5011627031" evidence="2">
    <location>
        <begin position="24"/>
        <end position="815"/>
    </location>
</feature>
<dbReference type="SUPFAM" id="SSF51004">
    <property type="entry name" value="C-terminal (heme d1) domain of cytochrome cd1-nitrite reductase"/>
    <property type="match status" value="1"/>
</dbReference>
<dbReference type="Gene3D" id="3.40.720.10">
    <property type="entry name" value="Alkaline Phosphatase, subunit A"/>
    <property type="match status" value="1"/>
</dbReference>
<dbReference type="GO" id="GO:0016788">
    <property type="term" value="F:hydrolase activity, acting on ester bonds"/>
    <property type="evidence" value="ECO:0007669"/>
    <property type="project" value="InterPro"/>
</dbReference>
<keyword evidence="2" id="KW-0732">Signal</keyword>
<sequence>MNIKLKFSLISLVLIFLFQTSFSQSLSELDKKKVLLPNGWSLTPAGKNLSIGELPLNMAVTKNRKYMAITNNGQSTHTIDLIDVEKEIRIDSIVIAKAWYGLAFSKDDQFLYASGGHDNKVNKYALQNEKLQLVDSFALGKAWPNQIGTAGLDLEETIHNKLFVVTKEAKSLYVFNLGTKELEQTISLGAEAYACKLSNDRNTLYISLWGDKKVLFYDIKSEKIVQEISVGNHPNEMFLTRNGVYLYVANSDDNSVSIINTKTKTVVETLNAALYPDSPSGSTSNGLALSEDEKTLYIANADNNCLAVFDVSEVSESKSKGFIPVGWYPTNVKVIGKKIFVTNGKGLSSYANPFGPNPVDKKQLVLSHKADVTKPEKVQYIGSLFRGTLSIISEPSVTQLGIFSQAVYKNSPYSKSKELLADGEPGNPIPMKVGDKSPIKHVFYIIKENRTYDQVLSDIPGGNGDTSLLLFGEKITPNQHKFARDYVLLDNFYVDAEVSADGHNWSMGAYANDYVEKNWPASYGAKGGTHGTSATLKIGNNKDGFIWDLCAKHNVTYRSYGEFVADDFGLKPRLESLKGHSANYAPYGLGVRDTTRFYQWKRDFDFLVENNAVPQFSTIRLGNNHTEGMRAGRPTPFAHVADNDLAVGMLIDHLSKSPVWKESVVFILEDDAQNGPDHVDAHRSPAFVIGPFVKRKYVDHTMYTTSGMLRTMELILGLPPMTQYDAAATPMWRLFTNKPNYTPFNHLPVSVNLNDKNPANTKLGKLSEKFDWTKEDAVPDLIFNDILWMGIKGKPAPSPVRAAFLKINDKEDEGK</sequence>
<accession>A0A1G9Y2W1</accession>
<name>A0A1G9Y2W1_9SPHI</name>
<dbReference type="InterPro" id="IPR011048">
    <property type="entry name" value="Haem_d1_sf"/>
</dbReference>
<dbReference type="PANTHER" id="PTHR47197:SF3">
    <property type="entry name" value="DIHYDRO-HEME D1 DEHYDROGENASE"/>
    <property type="match status" value="1"/>
</dbReference>
<dbReference type="InterPro" id="IPR007312">
    <property type="entry name" value="Phosphoesterase"/>
</dbReference>
<dbReference type="AlphaFoldDB" id="A0A1G9Y2W1"/>
<dbReference type="Pfam" id="PF04185">
    <property type="entry name" value="Phosphoesterase"/>
    <property type="match status" value="1"/>
</dbReference>
<dbReference type="Gene3D" id="2.130.10.10">
    <property type="entry name" value="YVTN repeat-like/Quinoprotein amine dehydrogenase"/>
    <property type="match status" value="2"/>
</dbReference>
<dbReference type="InterPro" id="IPR051200">
    <property type="entry name" value="Host-pathogen_enzymatic-act"/>
</dbReference>
<proteinExistence type="predicted"/>
<dbReference type="PANTHER" id="PTHR47197">
    <property type="entry name" value="PROTEIN NIRF"/>
    <property type="match status" value="1"/>
</dbReference>
<dbReference type="InterPro" id="IPR011964">
    <property type="entry name" value="YVTN_b-propeller_repeat"/>
</dbReference>
<evidence type="ECO:0000256" key="1">
    <source>
        <dbReference type="ARBA" id="ARBA00022801"/>
    </source>
</evidence>
<keyword evidence="1" id="KW-0378">Hydrolase</keyword>
<dbReference type="InterPro" id="IPR019405">
    <property type="entry name" value="Lactonase_7-beta_prop"/>
</dbReference>
<dbReference type="InterPro" id="IPR015943">
    <property type="entry name" value="WD40/YVTN_repeat-like_dom_sf"/>
</dbReference>
<evidence type="ECO:0000256" key="2">
    <source>
        <dbReference type="SAM" id="SignalP"/>
    </source>
</evidence>